<gene>
    <name evidence="1" type="ORF">BDY19DRAFT_993914</name>
</gene>
<organism evidence="1 2">
    <name type="scientific">Irpex rosettiformis</name>
    <dbReference type="NCBI Taxonomy" id="378272"/>
    <lineage>
        <taxon>Eukaryota</taxon>
        <taxon>Fungi</taxon>
        <taxon>Dikarya</taxon>
        <taxon>Basidiomycota</taxon>
        <taxon>Agaricomycotina</taxon>
        <taxon>Agaricomycetes</taxon>
        <taxon>Polyporales</taxon>
        <taxon>Irpicaceae</taxon>
        <taxon>Irpex</taxon>
    </lineage>
</organism>
<proteinExistence type="predicted"/>
<reference evidence="1" key="1">
    <citation type="journal article" date="2021" name="Environ. Microbiol.">
        <title>Gene family expansions and transcriptome signatures uncover fungal adaptations to wood decay.</title>
        <authorList>
            <person name="Hage H."/>
            <person name="Miyauchi S."/>
            <person name="Viragh M."/>
            <person name="Drula E."/>
            <person name="Min B."/>
            <person name="Chaduli D."/>
            <person name="Navarro D."/>
            <person name="Favel A."/>
            <person name="Norest M."/>
            <person name="Lesage-Meessen L."/>
            <person name="Balint B."/>
            <person name="Merenyi Z."/>
            <person name="de Eugenio L."/>
            <person name="Morin E."/>
            <person name="Martinez A.T."/>
            <person name="Baldrian P."/>
            <person name="Stursova M."/>
            <person name="Martinez M.J."/>
            <person name="Novotny C."/>
            <person name="Magnuson J.K."/>
            <person name="Spatafora J.W."/>
            <person name="Maurice S."/>
            <person name="Pangilinan J."/>
            <person name="Andreopoulos W."/>
            <person name="LaButti K."/>
            <person name="Hundley H."/>
            <person name="Na H."/>
            <person name="Kuo A."/>
            <person name="Barry K."/>
            <person name="Lipzen A."/>
            <person name="Henrissat B."/>
            <person name="Riley R."/>
            <person name="Ahrendt S."/>
            <person name="Nagy L.G."/>
            <person name="Grigoriev I.V."/>
            <person name="Martin F."/>
            <person name="Rosso M.N."/>
        </authorList>
    </citation>
    <scope>NUCLEOTIDE SEQUENCE</scope>
    <source>
        <strain evidence="1">CBS 384.51</strain>
    </source>
</reference>
<dbReference type="EMBL" id="MU274913">
    <property type="protein sequence ID" value="KAI0088517.1"/>
    <property type="molecule type" value="Genomic_DNA"/>
</dbReference>
<evidence type="ECO:0000313" key="1">
    <source>
        <dbReference type="EMBL" id="KAI0088517.1"/>
    </source>
</evidence>
<name>A0ACB8U2B6_9APHY</name>
<comment type="caution">
    <text evidence="1">The sequence shown here is derived from an EMBL/GenBank/DDBJ whole genome shotgun (WGS) entry which is preliminary data.</text>
</comment>
<sequence length="296" mass="31658">MDLSDLINAKLTADLSEVDCSQTRVVNSGMFMATSTGDMCVPAPGGTSLLSTHELSIVERELGDLDLRYINDEVHDHLPIMFLDSVTPNLSITSLHFASSTLLVSADTRELFAENVHIIKNLDSLACPLETSNVIATTASLAPSLALDIVALNLNVTAKSNLSCIEESPCHVWTILSKSADIPTISLEDLVPTTPTGCINTQDIGKLEDLNTHMNALVTSCSNDTEPPVVKIAKLSSYPATTASIANMLTHSFSSSHSSRSVHLSNCLALGFTDATYQEASQDIRANLKHTCTTVI</sequence>
<evidence type="ECO:0000313" key="2">
    <source>
        <dbReference type="Proteomes" id="UP001055072"/>
    </source>
</evidence>
<keyword evidence="2" id="KW-1185">Reference proteome</keyword>
<accession>A0ACB8U2B6</accession>
<dbReference type="Proteomes" id="UP001055072">
    <property type="component" value="Unassembled WGS sequence"/>
</dbReference>
<protein>
    <submittedName>
        <fullName evidence="1">Uncharacterized protein</fullName>
    </submittedName>
</protein>